<dbReference type="EMBL" id="JAHLJV010000024">
    <property type="protein sequence ID" value="KAK1593687.1"/>
    <property type="molecule type" value="Genomic_DNA"/>
</dbReference>
<dbReference type="Proteomes" id="UP001230504">
    <property type="component" value="Unassembled WGS sequence"/>
</dbReference>
<reference evidence="2" key="1">
    <citation type="submission" date="2021-06" db="EMBL/GenBank/DDBJ databases">
        <title>Comparative genomics, transcriptomics and evolutionary studies reveal genomic signatures of adaptation to plant cell wall in hemibiotrophic fungi.</title>
        <authorList>
            <consortium name="DOE Joint Genome Institute"/>
            <person name="Baroncelli R."/>
            <person name="Diaz J.F."/>
            <person name="Benocci T."/>
            <person name="Peng M."/>
            <person name="Battaglia E."/>
            <person name="Haridas S."/>
            <person name="Andreopoulos W."/>
            <person name="Labutti K."/>
            <person name="Pangilinan J."/>
            <person name="Floch G.L."/>
            <person name="Makela M.R."/>
            <person name="Henrissat B."/>
            <person name="Grigoriev I.V."/>
            <person name="Crouch J.A."/>
            <person name="De Vries R.P."/>
            <person name="Sukno S.A."/>
            <person name="Thon M.R."/>
        </authorList>
    </citation>
    <scope>NUCLEOTIDE SEQUENCE</scope>
    <source>
        <strain evidence="2">CBS 125086</strain>
    </source>
</reference>
<protein>
    <submittedName>
        <fullName evidence="2">Uncharacterized protein</fullName>
    </submittedName>
</protein>
<keyword evidence="3" id="KW-1185">Reference proteome</keyword>
<evidence type="ECO:0000256" key="1">
    <source>
        <dbReference type="SAM" id="MobiDB-lite"/>
    </source>
</evidence>
<gene>
    <name evidence="2" type="ORF">LY79DRAFT_669210</name>
</gene>
<comment type="caution">
    <text evidence="2">The sequence shown here is derived from an EMBL/GenBank/DDBJ whole genome shotgun (WGS) entry which is preliminary data.</text>
</comment>
<accession>A0AAD8V484</accession>
<dbReference type="RefSeq" id="XP_060414973.1">
    <property type="nucleotide sequence ID" value="XM_060563613.1"/>
</dbReference>
<evidence type="ECO:0000313" key="2">
    <source>
        <dbReference type="EMBL" id="KAK1593687.1"/>
    </source>
</evidence>
<feature type="region of interest" description="Disordered" evidence="1">
    <location>
        <begin position="25"/>
        <end position="53"/>
    </location>
</feature>
<dbReference type="GeneID" id="85447853"/>
<sequence length="145" mass="16835">MIGFPLPERYKDTEEQKQRLQRSLLCKDRPGRGGNRREALRPAQGAARYLPRDRPSNCLHKDIGYQGMVYLEPESPYIRLVRPFVEKKQRDGLDFWVCTDKSGVDGAVYTPFIVELKEAVPEPLRRRKYPAGSSPSYSAIRRRRI</sequence>
<organism evidence="2 3">
    <name type="scientific">Colletotrichum navitas</name>
    <dbReference type="NCBI Taxonomy" id="681940"/>
    <lineage>
        <taxon>Eukaryota</taxon>
        <taxon>Fungi</taxon>
        <taxon>Dikarya</taxon>
        <taxon>Ascomycota</taxon>
        <taxon>Pezizomycotina</taxon>
        <taxon>Sordariomycetes</taxon>
        <taxon>Hypocreomycetidae</taxon>
        <taxon>Glomerellales</taxon>
        <taxon>Glomerellaceae</taxon>
        <taxon>Colletotrichum</taxon>
        <taxon>Colletotrichum graminicola species complex</taxon>
    </lineage>
</organism>
<evidence type="ECO:0000313" key="3">
    <source>
        <dbReference type="Proteomes" id="UP001230504"/>
    </source>
</evidence>
<feature type="compositionally biased region" description="Basic and acidic residues" evidence="1">
    <location>
        <begin position="25"/>
        <end position="40"/>
    </location>
</feature>
<name>A0AAD8V484_9PEZI</name>
<dbReference type="AlphaFoldDB" id="A0AAD8V484"/>
<proteinExistence type="predicted"/>